<gene>
    <name evidence="8" type="ORF">GQ55_5G459300</name>
</gene>
<evidence type="ECO:0000313" key="9">
    <source>
        <dbReference type="Proteomes" id="UP000244336"/>
    </source>
</evidence>
<dbReference type="InterPro" id="IPR044286">
    <property type="entry name" value="SINL_plant"/>
</dbReference>
<evidence type="ECO:0000256" key="5">
    <source>
        <dbReference type="PROSITE-ProRule" id="PRU00455"/>
    </source>
</evidence>
<reference evidence="8 9" key="1">
    <citation type="submission" date="2018-04" db="EMBL/GenBank/DDBJ databases">
        <title>WGS assembly of Panicum hallii var. hallii HAL2.</title>
        <authorList>
            <person name="Lovell J."/>
            <person name="Jenkins J."/>
            <person name="Lowry D."/>
            <person name="Mamidi S."/>
            <person name="Sreedasyam A."/>
            <person name="Weng X."/>
            <person name="Barry K."/>
            <person name="Bonette J."/>
            <person name="Campitelli B."/>
            <person name="Daum C."/>
            <person name="Gordon S."/>
            <person name="Gould B."/>
            <person name="Lipzen A."/>
            <person name="MacQueen A."/>
            <person name="Palacio-Mejia J."/>
            <person name="Plott C."/>
            <person name="Shakirov E."/>
            <person name="Shu S."/>
            <person name="Yoshinaga Y."/>
            <person name="Zane M."/>
            <person name="Rokhsar D."/>
            <person name="Grimwood J."/>
            <person name="Schmutz J."/>
            <person name="Juenger T."/>
        </authorList>
    </citation>
    <scope>NUCLEOTIDE SEQUENCE [LARGE SCALE GENOMIC DNA]</scope>
    <source>
        <strain evidence="9">cv. HAL2</strain>
    </source>
</reference>
<dbReference type="Pfam" id="PF21361">
    <property type="entry name" value="Sina_ZnF"/>
    <property type="match status" value="1"/>
</dbReference>
<keyword evidence="2 5" id="KW-0863">Zinc-finger</keyword>
<dbReference type="OrthoDB" id="4788989at2759"/>
<dbReference type="InterPro" id="IPR013010">
    <property type="entry name" value="Znf_SIAH"/>
</dbReference>
<dbReference type="SUPFAM" id="SSF49599">
    <property type="entry name" value="TRAF domain-like"/>
    <property type="match status" value="1"/>
</dbReference>
<evidence type="ECO:0000256" key="4">
    <source>
        <dbReference type="ARBA" id="ARBA00024004"/>
    </source>
</evidence>
<dbReference type="Gene3D" id="3.30.40.10">
    <property type="entry name" value="Zinc/RING finger domain, C3HC4 (zinc finger)"/>
    <property type="match status" value="1"/>
</dbReference>
<dbReference type="UniPathway" id="UPA00143"/>
<dbReference type="InterPro" id="IPR013083">
    <property type="entry name" value="Znf_RING/FYVE/PHD"/>
</dbReference>
<evidence type="ECO:0000313" key="8">
    <source>
        <dbReference type="EMBL" id="PUZ57815.1"/>
    </source>
</evidence>
<comment type="function">
    <text evidence="4">E3 ubiquitin-protein ligase that mediates ubiquitination and subsequent proteasomal degradation of target proteins. E3 ubiquitin ligases accept ubiquitin from an E2 ubiquitin-conjugating enzyme in the form of a thioester and then directly transfers the ubiquitin to targeted substrates. It probably triggers the ubiquitin-mediated degradation of different substrates.</text>
</comment>
<dbReference type="Gramene" id="PUZ57815">
    <property type="protein sequence ID" value="PUZ57815"/>
    <property type="gene ID" value="GQ55_5G459300"/>
</dbReference>
<dbReference type="Proteomes" id="UP000244336">
    <property type="component" value="Chromosome 5"/>
</dbReference>
<evidence type="ECO:0000259" key="7">
    <source>
        <dbReference type="PROSITE" id="PS51081"/>
    </source>
</evidence>
<feature type="compositionally biased region" description="Low complexity" evidence="6">
    <location>
        <begin position="49"/>
        <end position="59"/>
    </location>
</feature>
<proteinExistence type="predicted"/>
<feature type="region of interest" description="Disordered" evidence="6">
    <location>
        <begin position="1"/>
        <end position="65"/>
    </location>
</feature>
<evidence type="ECO:0000256" key="3">
    <source>
        <dbReference type="ARBA" id="ARBA00022833"/>
    </source>
</evidence>
<protein>
    <recommendedName>
        <fullName evidence="7">SIAH-type domain-containing protein</fullName>
    </recommendedName>
</protein>
<evidence type="ECO:0000256" key="1">
    <source>
        <dbReference type="ARBA" id="ARBA00022723"/>
    </source>
</evidence>
<keyword evidence="3" id="KW-0862">Zinc</keyword>
<feature type="domain" description="SIAH-type" evidence="7">
    <location>
        <begin position="138"/>
        <end position="196"/>
    </location>
</feature>
<organism evidence="8 9">
    <name type="scientific">Panicum hallii var. hallii</name>
    <dbReference type="NCBI Taxonomy" id="1504633"/>
    <lineage>
        <taxon>Eukaryota</taxon>
        <taxon>Viridiplantae</taxon>
        <taxon>Streptophyta</taxon>
        <taxon>Embryophyta</taxon>
        <taxon>Tracheophyta</taxon>
        <taxon>Spermatophyta</taxon>
        <taxon>Magnoliopsida</taxon>
        <taxon>Liliopsida</taxon>
        <taxon>Poales</taxon>
        <taxon>Poaceae</taxon>
        <taxon>PACMAD clade</taxon>
        <taxon>Panicoideae</taxon>
        <taxon>Panicodae</taxon>
        <taxon>Paniceae</taxon>
        <taxon>Panicinae</taxon>
        <taxon>Panicum</taxon>
        <taxon>Panicum sect. Panicum</taxon>
    </lineage>
</organism>
<dbReference type="GO" id="GO:0008270">
    <property type="term" value="F:zinc ion binding"/>
    <property type="evidence" value="ECO:0007669"/>
    <property type="project" value="UniProtKB-KW"/>
</dbReference>
<sequence>MSEKQERKRGSAPGDAEPGRKKPRAQPQAVAPGGVVKQEPEEEGDATQGSNEGEASQGSSEGGGSVMAVQAMDEPQVKLTVGVSLLHCQACVLPLKPPTSKCEAGHVVCCSCRGKHGQACGRAATYAACRELDAFVRDAKLPCHYEEFGCKSLVVYYQAADHHGACEWAPCSCPAPGCYFFTSPRRLVEHFVTDHRWPVTKVRYGAACKLPVPAPPQGCHVLVGEGDRSVFLVSQCALGAATAVSLVCMRANGAAAAGAAQFKCKLWVELPSNKDKLVLIMSAVRSSDLSNGFPAADTKMSLGVPPVLLHDASGEAPDLMVCIDKACVLGGATGQE</sequence>
<keyword evidence="1" id="KW-0479">Metal-binding</keyword>
<dbReference type="EMBL" id="CM009753">
    <property type="protein sequence ID" value="PUZ57815.1"/>
    <property type="molecule type" value="Genomic_DNA"/>
</dbReference>
<dbReference type="PANTHER" id="PTHR46632">
    <property type="entry name" value="E3 UBIQUITIN-PROTEIN LIGASE SINA-LIKE 4"/>
    <property type="match status" value="1"/>
</dbReference>
<accession>A0A2T7DQF8</accession>
<dbReference type="GO" id="GO:0016567">
    <property type="term" value="P:protein ubiquitination"/>
    <property type="evidence" value="ECO:0007669"/>
    <property type="project" value="UniProtKB-UniPathway"/>
</dbReference>
<keyword evidence="9" id="KW-1185">Reference proteome</keyword>
<evidence type="ECO:0000256" key="6">
    <source>
        <dbReference type="SAM" id="MobiDB-lite"/>
    </source>
</evidence>
<dbReference type="STRING" id="1504633.A0A2T7DQF8"/>
<dbReference type="PROSITE" id="PS51081">
    <property type="entry name" value="ZF_SIAH"/>
    <property type="match status" value="1"/>
</dbReference>
<dbReference type="AlphaFoldDB" id="A0A2T7DQF8"/>
<evidence type="ECO:0000256" key="2">
    <source>
        <dbReference type="ARBA" id="ARBA00022771"/>
    </source>
</evidence>
<name>A0A2T7DQF8_9POAL</name>
<dbReference type="PANTHER" id="PTHR46632:SF9">
    <property type="entry name" value="RING-TYPE E3 UBIQUITIN TRANSFERASE"/>
    <property type="match status" value="1"/>
</dbReference>